<evidence type="ECO:0000313" key="7">
    <source>
        <dbReference type="Proteomes" id="UP001454086"/>
    </source>
</evidence>
<gene>
    <name evidence="6" type="ORF">WMQ36_22865</name>
</gene>
<dbReference type="GO" id="GO:0003677">
    <property type="term" value="F:DNA binding"/>
    <property type="evidence" value="ECO:0007669"/>
    <property type="project" value="UniProtKB-KW"/>
</dbReference>
<dbReference type="InterPro" id="IPR046335">
    <property type="entry name" value="LacI/GalR-like_sensor"/>
</dbReference>
<dbReference type="PANTHER" id="PTHR30146:SF109">
    <property type="entry name" value="HTH-TYPE TRANSCRIPTIONAL REGULATOR GALS"/>
    <property type="match status" value="1"/>
</dbReference>
<accession>A0ABV1DBR0</accession>
<dbReference type="InterPro" id="IPR000551">
    <property type="entry name" value="MerR-type_HTH_dom"/>
</dbReference>
<dbReference type="CDD" id="cd01392">
    <property type="entry name" value="HTH_LacI"/>
    <property type="match status" value="1"/>
</dbReference>
<organism evidence="6 7">
    <name type="scientific">Enterocloster hominis</name>
    <name type="common">ex Hitch et al. 2024</name>
    <dbReference type="NCBI Taxonomy" id="1917870"/>
    <lineage>
        <taxon>Bacteria</taxon>
        <taxon>Bacillati</taxon>
        <taxon>Bacillota</taxon>
        <taxon>Clostridia</taxon>
        <taxon>Lachnospirales</taxon>
        <taxon>Lachnospiraceae</taxon>
        <taxon>Enterocloster</taxon>
    </lineage>
</organism>
<sequence length="332" mass="37841">MSTIKEVAKLAGVSPSTVSRTLSNRIFVEEETRQKVLKAVEELNYRPSIMAKALREGRTYTIALLVPDINSLYYPMIMKSVEKYATQNGYSIILCNNNESIECEKRNLEMLGSRGIDGILCMSVEDDIRHLLCFQKEKKVPIVLINRDFTEDISCISVDNEYGGYLMVKYLLDMGHRKIAGMFGDFSRQRFRERYNGCKRAMEEYGVENYKKYFIYDVNTIEEAYRRAQEVMLREDRPTAFFASLDILAIGIYSGISGNGFTIPGDVSVAGFDNIFMTEYMIPPLTTYNAPIDRLAEESVRCLIHQIEDGAAASRILMKGELIERKSVCAVR</sequence>
<dbReference type="PROSITE" id="PS50932">
    <property type="entry name" value="HTH_LACI_2"/>
    <property type="match status" value="1"/>
</dbReference>
<dbReference type="InterPro" id="IPR028082">
    <property type="entry name" value="Peripla_BP_I"/>
</dbReference>
<dbReference type="Gene3D" id="3.40.50.2300">
    <property type="match status" value="2"/>
</dbReference>
<evidence type="ECO:0000259" key="5">
    <source>
        <dbReference type="PROSITE" id="PS50937"/>
    </source>
</evidence>
<keyword evidence="7" id="KW-1185">Reference proteome</keyword>
<proteinExistence type="predicted"/>
<dbReference type="SUPFAM" id="SSF53822">
    <property type="entry name" value="Periplasmic binding protein-like I"/>
    <property type="match status" value="1"/>
</dbReference>
<dbReference type="PANTHER" id="PTHR30146">
    <property type="entry name" value="LACI-RELATED TRANSCRIPTIONAL REPRESSOR"/>
    <property type="match status" value="1"/>
</dbReference>
<dbReference type="InterPro" id="IPR010982">
    <property type="entry name" value="Lambda_DNA-bd_dom_sf"/>
</dbReference>
<keyword evidence="3" id="KW-0804">Transcription</keyword>
<dbReference type="EMBL" id="JBBMFM010000128">
    <property type="protein sequence ID" value="MEQ2427809.1"/>
    <property type="molecule type" value="Genomic_DNA"/>
</dbReference>
<protein>
    <submittedName>
        <fullName evidence="6">LacI family DNA-binding transcriptional regulator</fullName>
    </submittedName>
</protein>
<keyword evidence="1" id="KW-0805">Transcription regulation</keyword>
<feature type="domain" description="HTH lacI-type" evidence="4">
    <location>
        <begin position="2"/>
        <end position="56"/>
    </location>
</feature>
<dbReference type="Pfam" id="PF13377">
    <property type="entry name" value="Peripla_BP_3"/>
    <property type="match status" value="1"/>
</dbReference>
<name>A0ABV1DBR0_9FIRM</name>
<dbReference type="Pfam" id="PF00356">
    <property type="entry name" value="LacI"/>
    <property type="match status" value="1"/>
</dbReference>
<comment type="caution">
    <text evidence="6">The sequence shown here is derived from an EMBL/GenBank/DDBJ whole genome shotgun (WGS) entry which is preliminary data.</text>
</comment>
<dbReference type="InterPro" id="IPR000843">
    <property type="entry name" value="HTH_LacI"/>
</dbReference>
<keyword evidence="2 6" id="KW-0238">DNA-binding</keyword>
<reference evidence="6 7" key="1">
    <citation type="submission" date="2024-03" db="EMBL/GenBank/DDBJ databases">
        <title>Human intestinal bacterial collection.</title>
        <authorList>
            <person name="Pauvert C."/>
            <person name="Hitch T.C.A."/>
            <person name="Clavel T."/>
        </authorList>
    </citation>
    <scope>NUCLEOTIDE SEQUENCE [LARGE SCALE GENOMIC DNA]</scope>
    <source>
        <strain evidence="6 7">CLA-SR-H021</strain>
    </source>
</reference>
<dbReference type="PROSITE" id="PS50937">
    <property type="entry name" value="HTH_MERR_2"/>
    <property type="match status" value="1"/>
</dbReference>
<dbReference type="SUPFAM" id="SSF47413">
    <property type="entry name" value="lambda repressor-like DNA-binding domains"/>
    <property type="match status" value="1"/>
</dbReference>
<dbReference type="CDD" id="cd06291">
    <property type="entry name" value="PBP1_Qymf-like"/>
    <property type="match status" value="1"/>
</dbReference>
<feature type="domain" description="HTH merR-type" evidence="5">
    <location>
        <begin position="1"/>
        <end position="18"/>
    </location>
</feature>
<dbReference type="Gene3D" id="1.10.260.40">
    <property type="entry name" value="lambda repressor-like DNA-binding domains"/>
    <property type="match status" value="1"/>
</dbReference>
<dbReference type="SMART" id="SM00354">
    <property type="entry name" value="HTH_LACI"/>
    <property type="match status" value="1"/>
</dbReference>
<evidence type="ECO:0000313" key="6">
    <source>
        <dbReference type="EMBL" id="MEQ2427809.1"/>
    </source>
</evidence>
<evidence type="ECO:0000256" key="3">
    <source>
        <dbReference type="ARBA" id="ARBA00023163"/>
    </source>
</evidence>
<evidence type="ECO:0000259" key="4">
    <source>
        <dbReference type="PROSITE" id="PS50932"/>
    </source>
</evidence>
<evidence type="ECO:0000256" key="1">
    <source>
        <dbReference type="ARBA" id="ARBA00023015"/>
    </source>
</evidence>
<evidence type="ECO:0000256" key="2">
    <source>
        <dbReference type="ARBA" id="ARBA00023125"/>
    </source>
</evidence>
<dbReference type="Proteomes" id="UP001454086">
    <property type="component" value="Unassembled WGS sequence"/>
</dbReference>
<dbReference type="RefSeq" id="WP_040379607.1">
    <property type="nucleotide sequence ID" value="NZ_JBBMFM010000128.1"/>
</dbReference>